<proteinExistence type="predicted"/>
<comment type="caution">
    <text evidence="1">The sequence shown here is derived from an EMBL/GenBank/DDBJ whole genome shotgun (WGS) entry which is preliminary data.</text>
</comment>
<organism evidence="1 2">
    <name type="scientific">Alteraurantiacibacter palmitatis</name>
    <dbReference type="NCBI Taxonomy" id="2054628"/>
    <lineage>
        <taxon>Bacteria</taxon>
        <taxon>Pseudomonadati</taxon>
        <taxon>Pseudomonadota</taxon>
        <taxon>Alphaproteobacteria</taxon>
        <taxon>Sphingomonadales</taxon>
        <taxon>Erythrobacteraceae</taxon>
        <taxon>Alteraurantiacibacter</taxon>
    </lineage>
</organism>
<dbReference type="EMBL" id="JBHRST010000004">
    <property type="protein sequence ID" value="MFC3096881.1"/>
    <property type="molecule type" value="Genomic_DNA"/>
</dbReference>
<dbReference type="InterPro" id="IPR011990">
    <property type="entry name" value="TPR-like_helical_dom_sf"/>
</dbReference>
<evidence type="ECO:0000313" key="2">
    <source>
        <dbReference type="Proteomes" id="UP001595456"/>
    </source>
</evidence>
<name>A0ABV7E512_9SPHN</name>
<sequence>MLLGTIMGVLMVSQGSAMAMVEEIRRADQREVAYEELSQGDARAAVAALEALRADNPNDPALLINLGAAYQTLGDLVRAEQAYRAAAGSEIRYQLELADGSWVDSRRAARSALRALEQSRLAMN</sequence>
<dbReference type="RefSeq" id="WP_336925781.1">
    <property type="nucleotide sequence ID" value="NZ_JBANRO010000005.1"/>
</dbReference>
<protein>
    <submittedName>
        <fullName evidence="1">Tetratricopeptide repeat protein</fullName>
    </submittedName>
</protein>
<reference evidence="2" key="1">
    <citation type="journal article" date="2019" name="Int. J. Syst. Evol. Microbiol.">
        <title>The Global Catalogue of Microorganisms (GCM) 10K type strain sequencing project: providing services to taxonomists for standard genome sequencing and annotation.</title>
        <authorList>
            <consortium name="The Broad Institute Genomics Platform"/>
            <consortium name="The Broad Institute Genome Sequencing Center for Infectious Disease"/>
            <person name="Wu L."/>
            <person name="Ma J."/>
        </authorList>
    </citation>
    <scope>NUCLEOTIDE SEQUENCE [LARGE SCALE GENOMIC DNA]</scope>
    <source>
        <strain evidence="2">KCTC 52607</strain>
    </source>
</reference>
<dbReference type="Proteomes" id="UP001595456">
    <property type="component" value="Unassembled WGS sequence"/>
</dbReference>
<dbReference type="Gene3D" id="1.25.40.10">
    <property type="entry name" value="Tetratricopeptide repeat domain"/>
    <property type="match status" value="1"/>
</dbReference>
<dbReference type="SUPFAM" id="SSF48452">
    <property type="entry name" value="TPR-like"/>
    <property type="match status" value="1"/>
</dbReference>
<evidence type="ECO:0000313" key="1">
    <source>
        <dbReference type="EMBL" id="MFC3096881.1"/>
    </source>
</evidence>
<accession>A0ABV7E512</accession>
<gene>
    <name evidence="1" type="ORF">ACFODU_03600</name>
</gene>
<dbReference type="Pfam" id="PF14559">
    <property type="entry name" value="TPR_19"/>
    <property type="match status" value="1"/>
</dbReference>
<keyword evidence="2" id="KW-1185">Reference proteome</keyword>